<reference evidence="4" key="1">
    <citation type="journal article" date="2015" name="PeerJ">
        <title>First genomic representation of candidate bacterial phylum KSB3 points to enhanced environmental sensing as a trigger of wastewater bulking.</title>
        <authorList>
            <person name="Sekiguchi Y."/>
            <person name="Ohashi A."/>
            <person name="Parks D.H."/>
            <person name="Yamauchi T."/>
            <person name="Tyson G.W."/>
            <person name="Hugenholtz P."/>
        </authorList>
    </citation>
    <scope>NUCLEOTIDE SEQUENCE [LARGE SCALE GENOMIC DNA]</scope>
</reference>
<dbReference type="STRING" id="1499967.U27_01220"/>
<evidence type="ECO:0000256" key="3">
    <source>
        <dbReference type="ARBA" id="ARBA00022729"/>
    </source>
</evidence>
<organism evidence="4">
    <name type="scientific">Vecturithrix granuli</name>
    <dbReference type="NCBI Taxonomy" id="1499967"/>
    <lineage>
        <taxon>Bacteria</taxon>
        <taxon>Candidatus Moduliflexota</taxon>
        <taxon>Candidatus Vecturitrichia</taxon>
        <taxon>Candidatus Vecturitrichales</taxon>
        <taxon>Candidatus Vecturitrichaceae</taxon>
        <taxon>Candidatus Vecturithrix</taxon>
    </lineage>
</organism>
<dbReference type="AlphaFoldDB" id="A0A081C9R5"/>
<dbReference type="NCBIfam" id="NF037995">
    <property type="entry name" value="TRAP_S1"/>
    <property type="match status" value="1"/>
</dbReference>
<protein>
    <submittedName>
        <fullName evidence="4">TRAP dicarboxylate transporter, DctP subunit</fullName>
    </submittedName>
</protein>
<evidence type="ECO:0000256" key="2">
    <source>
        <dbReference type="ARBA" id="ARBA00022448"/>
    </source>
</evidence>
<keyword evidence="3" id="KW-0732">Signal</keyword>
<gene>
    <name evidence="4" type="ORF">U27_01220</name>
</gene>
<dbReference type="GO" id="GO:0030288">
    <property type="term" value="C:outer membrane-bounded periplasmic space"/>
    <property type="evidence" value="ECO:0007669"/>
    <property type="project" value="InterPro"/>
</dbReference>
<comment type="similarity">
    <text evidence="1">Belongs to the bacterial solute-binding protein 7 family.</text>
</comment>
<name>A0A081C9R5_VECG1</name>
<dbReference type="CDD" id="cd13603">
    <property type="entry name" value="PBP2_TRAP_Siap_TeaA_like"/>
    <property type="match status" value="1"/>
</dbReference>
<dbReference type="Pfam" id="PF03480">
    <property type="entry name" value="DctP"/>
    <property type="match status" value="1"/>
</dbReference>
<proteinExistence type="inferred from homology"/>
<dbReference type="PIRSF" id="PIRSF006470">
    <property type="entry name" value="DctB"/>
    <property type="match status" value="1"/>
</dbReference>
<dbReference type="NCBIfam" id="TIGR00787">
    <property type="entry name" value="dctP"/>
    <property type="match status" value="1"/>
</dbReference>
<keyword evidence="5" id="KW-1185">Reference proteome</keyword>
<dbReference type="EMBL" id="DF820478">
    <property type="protein sequence ID" value="GAK61320.1"/>
    <property type="molecule type" value="Genomic_DNA"/>
</dbReference>
<dbReference type="InterPro" id="IPR004682">
    <property type="entry name" value="TRAP_DctP"/>
</dbReference>
<dbReference type="PANTHER" id="PTHR33376">
    <property type="match status" value="1"/>
</dbReference>
<dbReference type="PANTHER" id="PTHR33376:SF7">
    <property type="entry name" value="C4-DICARBOXYLATE-BINDING PROTEIN DCTB"/>
    <property type="match status" value="1"/>
</dbReference>
<dbReference type="eggNOG" id="COG1638">
    <property type="taxonomic scope" value="Bacteria"/>
</dbReference>
<evidence type="ECO:0000256" key="1">
    <source>
        <dbReference type="ARBA" id="ARBA00009023"/>
    </source>
</evidence>
<keyword evidence="2" id="KW-0813">Transport</keyword>
<dbReference type="GO" id="GO:0055085">
    <property type="term" value="P:transmembrane transport"/>
    <property type="evidence" value="ECO:0007669"/>
    <property type="project" value="InterPro"/>
</dbReference>
<dbReference type="HOGENOM" id="CLU_036176_1_1_0"/>
<dbReference type="Gene3D" id="3.40.190.170">
    <property type="entry name" value="Bacterial extracellular solute-binding protein, family 7"/>
    <property type="match status" value="1"/>
</dbReference>
<dbReference type="InterPro" id="IPR038404">
    <property type="entry name" value="TRAP_DctP_sf"/>
</dbReference>
<dbReference type="InterPro" id="IPR018389">
    <property type="entry name" value="DctP_fam"/>
</dbReference>
<evidence type="ECO:0000313" key="5">
    <source>
        <dbReference type="Proteomes" id="UP000030661"/>
    </source>
</evidence>
<dbReference type="Proteomes" id="UP000030661">
    <property type="component" value="Unassembled WGS sequence"/>
</dbReference>
<accession>A0A081C9R5</accession>
<sequence>MSGRSPNAMKLQEVMLRRKMTGFRRNLQFTYNLKKGETLMSGKKILSMFCIVMLFAAFAGLEAFAQKTYEMRLATPLSKNGSVGKGLDKFAELVEEKSAGSIKTAVSYAGELGTQREQVEMLHDGALEVVTTLASGTARYVPQLGLFEFPYIYKDEAHLVRVLDALEDEVSRLLAPHNFIAIGGQNMGFRYMLNKQKPIYVVADLKGLKMRGPNPVYVGMFEALGATGTTTDWSEIYNALQTGVIDGMEASPDMIYSMKFHEVAKYLSKTNHIAACVYYMIRKDWFEGLPPELQEIVVSSAREAAAYQNALDIEVQEQSLQKMVDEGLQVNEVKDLNEFMTTLEGFKTSYVKEKGPEWEDLFSKITAVE</sequence>
<evidence type="ECO:0000313" key="4">
    <source>
        <dbReference type="EMBL" id="GAK61320.1"/>
    </source>
</evidence>